<name>A0A5C0WF38_BACIA</name>
<evidence type="ECO:0000313" key="1">
    <source>
        <dbReference type="EMBL" id="QEK63082.1"/>
    </source>
</evidence>
<dbReference type="RefSeq" id="WP_024424405.1">
    <property type="nucleotide sequence ID" value="NZ_BSYL01000001.1"/>
</dbReference>
<dbReference type="AlphaFoldDB" id="A0A5C0WF38"/>
<accession>A0A5C0WF38</accession>
<evidence type="ECO:0000313" key="2">
    <source>
        <dbReference type="Proteomes" id="UP000325032"/>
    </source>
</evidence>
<gene>
    <name evidence="1" type="ORF">FX981_01281</name>
</gene>
<organism evidence="1 2">
    <name type="scientific">Bacillus safensis</name>
    <dbReference type="NCBI Taxonomy" id="561879"/>
    <lineage>
        <taxon>Bacteria</taxon>
        <taxon>Bacillati</taxon>
        <taxon>Bacillota</taxon>
        <taxon>Bacilli</taxon>
        <taxon>Bacillales</taxon>
        <taxon>Bacillaceae</taxon>
        <taxon>Bacillus</taxon>
    </lineage>
</organism>
<dbReference type="EMBL" id="CP043404">
    <property type="protein sequence ID" value="QEK63082.1"/>
    <property type="molecule type" value="Genomic_DNA"/>
</dbReference>
<reference evidence="1 2" key="1">
    <citation type="journal article" date="2018" name="Plant Biotechnol. Rep.">
        <title>Diversity and antifungal activity of endophytic bacteria associated with Panax ginseng seedlings.</title>
        <authorList>
            <person name="Park J.M."/>
            <person name="Hong C.E."/>
            <person name="Jo S.H."/>
        </authorList>
    </citation>
    <scope>NUCLEOTIDE SEQUENCE [LARGE SCALE GENOMIC DNA]</scope>
    <source>
        <strain evidence="1 2">PgKB20</strain>
    </source>
</reference>
<protein>
    <submittedName>
        <fullName evidence="1">Uncharacterized protein</fullName>
    </submittedName>
</protein>
<sequence length="111" mass="12654">MSIQVDDDDVLEMCNIYAQETHHREALILGNRKGLLELKNAIDQALKTGSAVANLYPSDFEGYETCIALVDDENQFEKLMTPYVEQYVQDDDAIDPIEIIKDYDAKKEKPL</sequence>
<dbReference type="GeneID" id="61768061"/>
<proteinExistence type="predicted"/>
<dbReference type="Proteomes" id="UP000325032">
    <property type="component" value="Chromosome"/>
</dbReference>
<keyword evidence="2" id="KW-1185">Reference proteome</keyword>